<keyword evidence="1" id="KW-0732">Signal</keyword>
<dbReference type="Proteomes" id="UP001424741">
    <property type="component" value="Unassembled WGS sequence"/>
</dbReference>
<keyword evidence="4" id="KW-1185">Reference proteome</keyword>
<proteinExistence type="predicted"/>
<dbReference type="RefSeq" id="WP_346188787.1">
    <property type="nucleotide sequence ID" value="NZ_BAABRL010000006.1"/>
</dbReference>
<sequence>MKHKLLFSSLTIASTMTLTANAATTAVWQGGDGNYFGDANWTVNGTPDQVHAAFSTDAFTSSVSDGILTFSSFTLGSNDTLSLTGTSGLTGNFITSGGTANHFQFSSSAVLTLNNANPLRSGVGFNGNFNWALGTTGTVVHTDLSNSGSHLARKVNQGFFAINGTKVNTVTTYDGTNLTALNTDLKDNHTVDGYYFEITEAGGQQTLSLVAAVPEPSSTALIGLAGLGFILRRRK</sequence>
<protein>
    <recommendedName>
        <fullName evidence="2">Ice-binding protein C-terminal domain-containing protein</fullName>
    </recommendedName>
</protein>
<dbReference type="NCBIfam" id="TIGR02595">
    <property type="entry name" value="PEP_CTERM"/>
    <property type="match status" value="1"/>
</dbReference>
<evidence type="ECO:0000313" key="4">
    <source>
        <dbReference type="Proteomes" id="UP001424741"/>
    </source>
</evidence>
<dbReference type="InterPro" id="IPR013424">
    <property type="entry name" value="Ice-binding_C"/>
</dbReference>
<name>A0ABP9V042_9BACT</name>
<reference evidence="3 4" key="1">
    <citation type="submission" date="2024-02" db="EMBL/GenBank/DDBJ databases">
        <title>Rubritalea halochordaticola NBRC 107102.</title>
        <authorList>
            <person name="Ichikawa N."/>
            <person name="Katano-Makiyama Y."/>
            <person name="Hidaka K."/>
        </authorList>
    </citation>
    <scope>NUCLEOTIDE SEQUENCE [LARGE SCALE GENOMIC DNA]</scope>
    <source>
        <strain evidence="3 4">NBRC 107102</strain>
    </source>
</reference>
<dbReference type="Pfam" id="PF07589">
    <property type="entry name" value="PEP-CTERM"/>
    <property type="match status" value="1"/>
</dbReference>
<feature type="domain" description="Ice-binding protein C-terminal" evidence="2">
    <location>
        <begin position="212"/>
        <end position="234"/>
    </location>
</feature>
<evidence type="ECO:0000259" key="2">
    <source>
        <dbReference type="Pfam" id="PF07589"/>
    </source>
</evidence>
<feature type="chain" id="PRO_5046848394" description="Ice-binding protein C-terminal domain-containing protein" evidence="1">
    <location>
        <begin position="23"/>
        <end position="235"/>
    </location>
</feature>
<evidence type="ECO:0000313" key="3">
    <source>
        <dbReference type="EMBL" id="GAA5496058.1"/>
    </source>
</evidence>
<gene>
    <name evidence="3" type="ORF">Rhal01_02239</name>
</gene>
<evidence type="ECO:0000256" key="1">
    <source>
        <dbReference type="SAM" id="SignalP"/>
    </source>
</evidence>
<organism evidence="3 4">
    <name type="scientific">Rubritalea halochordaticola</name>
    <dbReference type="NCBI Taxonomy" id="714537"/>
    <lineage>
        <taxon>Bacteria</taxon>
        <taxon>Pseudomonadati</taxon>
        <taxon>Verrucomicrobiota</taxon>
        <taxon>Verrucomicrobiia</taxon>
        <taxon>Verrucomicrobiales</taxon>
        <taxon>Rubritaleaceae</taxon>
        <taxon>Rubritalea</taxon>
    </lineage>
</organism>
<accession>A0ABP9V042</accession>
<feature type="signal peptide" evidence="1">
    <location>
        <begin position="1"/>
        <end position="22"/>
    </location>
</feature>
<dbReference type="EMBL" id="BAABRL010000006">
    <property type="protein sequence ID" value="GAA5496058.1"/>
    <property type="molecule type" value="Genomic_DNA"/>
</dbReference>
<comment type="caution">
    <text evidence="3">The sequence shown here is derived from an EMBL/GenBank/DDBJ whole genome shotgun (WGS) entry which is preliminary data.</text>
</comment>